<evidence type="ECO:0000313" key="6">
    <source>
        <dbReference type="Proteomes" id="UP000274391"/>
    </source>
</evidence>
<feature type="domain" description="Glycosyltransferase 2-like" evidence="4">
    <location>
        <begin position="14"/>
        <end position="167"/>
    </location>
</feature>
<protein>
    <submittedName>
        <fullName evidence="5">Glycosyltransferase</fullName>
    </submittedName>
</protein>
<dbReference type="Proteomes" id="UP000274391">
    <property type="component" value="Unassembled WGS sequence"/>
</dbReference>
<dbReference type="SUPFAM" id="SSF53448">
    <property type="entry name" value="Nucleotide-diphospho-sugar transferases"/>
    <property type="match status" value="1"/>
</dbReference>
<dbReference type="InterPro" id="IPR029044">
    <property type="entry name" value="Nucleotide-diphossugar_trans"/>
</dbReference>
<keyword evidence="6" id="KW-1185">Reference proteome</keyword>
<accession>A0A3P3W1L2</accession>
<sequence length="279" mass="31680">MTDSKPDSTPLPLSVVLPVYEKVGPEEFIRSYESVAQQSWPAEEIIVVFDGPVQPEIESFLAEQPRDQLTTIRFEENRGLSAALRAGYAAARHRWIARQDSDDLSLPDRFERQWPLVQSGKYAVVGGAMLEFDEDPSVIIRRRELPSEPGEIAQYAKLNNPMNHPTVILDRDAVAAVGGVQDLPYMEDYDLFARLLSHGYALRSTKEPVVLFNAGDSMFDRRTGSVMGTSERRMQANLVRYGLISRPRAVLNFALRQGYRRLPRPLLKRAYGILFDRKR</sequence>
<dbReference type="Gene3D" id="3.90.550.10">
    <property type="entry name" value="Spore Coat Polysaccharide Biosynthesis Protein SpsA, Chain A"/>
    <property type="match status" value="1"/>
</dbReference>
<proteinExistence type="inferred from homology"/>
<keyword evidence="3 5" id="KW-0808">Transferase</keyword>
<dbReference type="InterPro" id="IPR001173">
    <property type="entry name" value="Glyco_trans_2-like"/>
</dbReference>
<dbReference type="Pfam" id="PF00535">
    <property type="entry name" value="Glycos_transf_2"/>
    <property type="match status" value="1"/>
</dbReference>
<evidence type="ECO:0000313" key="5">
    <source>
        <dbReference type="EMBL" id="RRJ86763.1"/>
    </source>
</evidence>
<reference evidence="5 6" key="1">
    <citation type="submission" date="2018-11" db="EMBL/GenBank/DDBJ databases">
        <title>YIM 102482-1 draft genome.</title>
        <authorList>
            <person name="Li G."/>
            <person name="Jiang Y."/>
        </authorList>
    </citation>
    <scope>NUCLEOTIDE SEQUENCE [LARGE SCALE GENOMIC DNA]</scope>
    <source>
        <strain evidence="5 6">YIM 102482-1</strain>
    </source>
</reference>
<dbReference type="PANTHER" id="PTHR43685">
    <property type="entry name" value="GLYCOSYLTRANSFERASE"/>
    <property type="match status" value="1"/>
</dbReference>
<comment type="similarity">
    <text evidence="1">Belongs to the glycosyltransferase 2 family.</text>
</comment>
<evidence type="ECO:0000256" key="1">
    <source>
        <dbReference type="ARBA" id="ARBA00006739"/>
    </source>
</evidence>
<organism evidence="5 6">
    <name type="scientific">Gulosibacter macacae</name>
    <dbReference type="NCBI Taxonomy" id="2488791"/>
    <lineage>
        <taxon>Bacteria</taxon>
        <taxon>Bacillati</taxon>
        <taxon>Actinomycetota</taxon>
        <taxon>Actinomycetes</taxon>
        <taxon>Micrococcales</taxon>
        <taxon>Microbacteriaceae</taxon>
        <taxon>Gulosibacter</taxon>
    </lineage>
</organism>
<keyword evidence="2" id="KW-0328">Glycosyltransferase</keyword>
<evidence type="ECO:0000256" key="2">
    <source>
        <dbReference type="ARBA" id="ARBA00022676"/>
    </source>
</evidence>
<dbReference type="PANTHER" id="PTHR43685:SF5">
    <property type="entry name" value="GLYCOSYLTRANSFERASE EPSE-RELATED"/>
    <property type="match status" value="1"/>
</dbReference>
<dbReference type="EMBL" id="RQVS01000007">
    <property type="protein sequence ID" value="RRJ86763.1"/>
    <property type="molecule type" value="Genomic_DNA"/>
</dbReference>
<dbReference type="InterPro" id="IPR050834">
    <property type="entry name" value="Glycosyltransf_2"/>
</dbReference>
<dbReference type="GO" id="GO:0016757">
    <property type="term" value="F:glycosyltransferase activity"/>
    <property type="evidence" value="ECO:0007669"/>
    <property type="project" value="UniProtKB-KW"/>
</dbReference>
<dbReference type="OrthoDB" id="7665907at2"/>
<dbReference type="RefSeq" id="WP_124971928.1">
    <property type="nucleotide sequence ID" value="NZ_RQVS01000007.1"/>
</dbReference>
<dbReference type="AlphaFoldDB" id="A0A3P3W1L2"/>
<comment type="caution">
    <text evidence="5">The sequence shown here is derived from an EMBL/GenBank/DDBJ whole genome shotgun (WGS) entry which is preliminary data.</text>
</comment>
<evidence type="ECO:0000259" key="4">
    <source>
        <dbReference type="Pfam" id="PF00535"/>
    </source>
</evidence>
<gene>
    <name evidence="5" type="ORF">EG850_07010</name>
</gene>
<evidence type="ECO:0000256" key="3">
    <source>
        <dbReference type="ARBA" id="ARBA00022679"/>
    </source>
</evidence>
<name>A0A3P3W1L2_9MICO</name>